<name>A0ABQ4T247_9HYPH</name>
<proteinExistence type="predicted"/>
<dbReference type="EMBL" id="BPQR01000073">
    <property type="protein sequence ID" value="GJE08315.1"/>
    <property type="molecule type" value="Genomic_DNA"/>
</dbReference>
<sequence>MYVVTMASQKGGAGKSTLSILLAAMFAHANLRCVLVDCDAGQHTVMAWAAQRPGREPAVLAVEGSAALEAACVEAGRRRADFCLVDTPAGIADVTTAAVARSDLVLIPTKCDVTDRWAVRNTVSTVARTGRRFLVVPTEVPARRLGLEASDLRRLRHDLADIEAHVWTGQISERRVISYDLAEGRVPSETDWRGPTNQECVALWRRMMEILQAGRPLTAGA</sequence>
<dbReference type="PANTHER" id="PTHR13696">
    <property type="entry name" value="P-LOOP CONTAINING NUCLEOSIDE TRIPHOSPHATE HYDROLASE"/>
    <property type="match status" value="1"/>
</dbReference>
<dbReference type="PIRSF" id="PIRSF009320">
    <property type="entry name" value="Nuc_binding_HP_1000"/>
    <property type="match status" value="1"/>
</dbReference>
<accession>A0ABQ4T247</accession>
<dbReference type="InterPro" id="IPR027417">
    <property type="entry name" value="P-loop_NTPase"/>
</dbReference>
<dbReference type="Gene3D" id="3.40.50.300">
    <property type="entry name" value="P-loop containing nucleotide triphosphate hydrolases"/>
    <property type="match status" value="1"/>
</dbReference>
<keyword evidence="2" id="KW-1185">Reference proteome</keyword>
<evidence type="ECO:0000313" key="1">
    <source>
        <dbReference type="EMBL" id="GJE08315.1"/>
    </source>
</evidence>
<reference evidence="1" key="2">
    <citation type="submission" date="2021-08" db="EMBL/GenBank/DDBJ databases">
        <authorList>
            <person name="Tani A."/>
            <person name="Ola A."/>
            <person name="Ogura Y."/>
            <person name="Katsura K."/>
            <person name="Hayashi T."/>
        </authorList>
    </citation>
    <scope>NUCLEOTIDE SEQUENCE</scope>
    <source>
        <strain evidence="1">LMG 23639</strain>
    </source>
</reference>
<comment type="caution">
    <text evidence="1">The sequence shown here is derived from an EMBL/GenBank/DDBJ whole genome shotgun (WGS) entry which is preliminary data.</text>
</comment>
<protein>
    <submittedName>
        <fullName evidence="1">Iron-sulfur cluster carrier protein</fullName>
    </submittedName>
</protein>
<gene>
    <name evidence="1" type="ORF">AOPFMNJM_3652</name>
</gene>
<dbReference type="Proteomes" id="UP001055102">
    <property type="component" value="Unassembled WGS sequence"/>
</dbReference>
<dbReference type="SUPFAM" id="SSF52540">
    <property type="entry name" value="P-loop containing nucleoside triphosphate hydrolases"/>
    <property type="match status" value="1"/>
</dbReference>
<dbReference type="PANTHER" id="PTHR13696:SF96">
    <property type="entry name" value="COBQ_COBB_MIND_PARA NUCLEOTIDE BINDING DOMAIN-CONTAINING PROTEIN"/>
    <property type="match status" value="1"/>
</dbReference>
<dbReference type="InterPro" id="IPR009744">
    <property type="entry name" value="VirC1"/>
</dbReference>
<dbReference type="CDD" id="cd02042">
    <property type="entry name" value="ParAB_family"/>
    <property type="match status" value="1"/>
</dbReference>
<dbReference type="Pfam" id="PF07015">
    <property type="entry name" value="VirC1"/>
    <property type="match status" value="1"/>
</dbReference>
<dbReference type="RefSeq" id="WP_238277952.1">
    <property type="nucleotide sequence ID" value="NZ_BPQR01000073.1"/>
</dbReference>
<evidence type="ECO:0000313" key="2">
    <source>
        <dbReference type="Proteomes" id="UP001055102"/>
    </source>
</evidence>
<reference evidence="1" key="1">
    <citation type="journal article" date="2021" name="Front. Microbiol.">
        <title>Comprehensive Comparative Genomics and Phenotyping of Methylobacterium Species.</title>
        <authorList>
            <person name="Alessa O."/>
            <person name="Ogura Y."/>
            <person name="Fujitani Y."/>
            <person name="Takami H."/>
            <person name="Hayashi T."/>
            <person name="Sahin N."/>
            <person name="Tani A."/>
        </authorList>
    </citation>
    <scope>NUCLEOTIDE SEQUENCE</scope>
    <source>
        <strain evidence="1">LMG 23639</strain>
    </source>
</reference>
<organism evidence="1 2">
    <name type="scientific">Methylobacterium jeotgali</name>
    <dbReference type="NCBI Taxonomy" id="381630"/>
    <lineage>
        <taxon>Bacteria</taxon>
        <taxon>Pseudomonadati</taxon>
        <taxon>Pseudomonadota</taxon>
        <taxon>Alphaproteobacteria</taxon>
        <taxon>Hyphomicrobiales</taxon>
        <taxon>Methylobacteriaceae</taxon>
        <taxon>Methylobacterium</taxon>
    </lineage>
</organism>
<dbReference type="InterPro" id="IPR050678">
    <property type="entry name" value="DNA_Partitioning_ATPase"/>
</dbReference>